<keyword evidence="7" id="KW-1185">Reference proteome</keyword>
<accession>A0ABY6DRM1</accession>
<comment type="subcellular location">
    <subcellularLocation>
        <location evidence="1">Bacterial flagellum</location>
    </subcellularLocation>
    <subcellularLocation>
        <location evidence="2">Secreted</location>
    </subcellularLocation>
</comment>
<reference evidence="6" key="1">
    <citation type="submission" date="2022-10" db="EMBL/GenBank/DDBJ databases">
        <title>Chitiniphilus purpureus sp. nov., a novel chitin-degrading bacterium isolated from crawfish pond sediment.</title>
        <authorList>
            <person name="Li K."/>
        </authorList>
    </citation>
    <scope>NUCLEOTIDE SEQUENCE</scope>
    <source>
        <strain evidence="6">CD1</strain>
    </source>
</reference>
<protein>
    <submittedName>
        <fullName evidence="6">Flagellar hook-associated protein FlgL</fullName>
    </submittedName>
</protein>
<dbReference type="InterPro" id="IPR001492">
    <property type="entry name" value="Flagellin"/>
</dbReference>
<organism evidence="6 7">
    <name type="scientific">Chitiniphilus purpureus</name>
    <dbReference type="NCBI Taxonomy" id="2981137"/>
    <lineage>
        <taxon>Bacteria</taxon>
        <taxon>Pseudomonadati</taxon>
        <taxon>Pseudomonadota</taxon>
        <taxon>Betaproteobacteria</taxon>
        <taxon>Neisseriales</taxon>
        <taxon>Chitinibacteraceae</taxon>
        <taxon>Chitiniphilus</taxon>
    </lineage>
</organism>
<proteinExistence type="inferred from homology"/>
<keyword evidence="4" id="KW-0975">Bacterial flagellum</keyword>
<sequence>MRVATNTIYNIGSQGLQRLMTQQAHLQNQLSTGRRILSPSDDPIASARALSVTQAQALNTQFSTNSDSADSSLSLTEATLKQVTTLIQNVQQLAINAGNPTLTKNEKAMLESELQGRYQELLALANTTDGNGLYLFSGFRGDTKPFTETSFGNVAYNGDDGQRSVQISAARAIPVSEAGSQLFQKVTTGNGTFQAAAAASNTGTGLVSTGEVLDPNKWADAANMRDFRIDFNSIPDPANPSGTPLTHYDIIDNRTNLPDGSANPNYNRSMIDGYDYGGGARPATPGANSYPRVFKSGGDIEFRQLPGETTPLVAGWDFGVKVSITGAPKTGDSFTLEASVNTDMFSVLADFSSALKSYNTDAGGTGQAVFQNRLNTIIKHLSNSLDTVLSTQAGIGARMLETDSVRDTNEDINLQHSQTLSKLQDLDWPKTISDFAQNQTLLDAARSTFSKVQSLSLFQYI</sequence>
<evidence type="ECO:0000256" key="4">
    <source>
        <dbReference type="ARBA" id="ARBA00023143"/>
    </source>
</evidence>
<keyword evidence="6" id="KW-0282">Flagellum</keyword>
<dbReference type="Pfam" id="PF00669">
    <property type="entry name" value="Flagellin_N"/>
    <property type="match status" value="1"/>
</dbReference>
<dbReference type="NCBIfam" id="TIGR02550">
    <property type="entry name" value="flagell_flgL"/>
    <property type="match status" value="1"/>
</dbReference>
<dbReference type="PANTHER" id="PTHR42792">
    <property type="entry name" value="FLAGELLIN"/>
    <property type="match status" value="1"/>
</dbReference>
<evidence type="ECO:0000259" key="5">
    <source>
        <dbReference type="Pfam" id="PF00669"/>
    </source>
</evidence>
<name>A0ABY6DRM1_9NEIS</name>
<dbReference type="PANTHER" id="PTHR42792:SF1">
    <property type="entry name" value="FLAGELLAR HOOK-ASSOCIATED PROTEIN 3"/>
    <property type="match status" value="1"/>
</dbReference>
<feature type="domain" description="Flagellin N-terminal" evidence="5">
    <location>
        <begin position="3"/>
        <end position="138"/>
    </location>
</feature>
<dbReference type="RefSeq" id="WP_263126447.1">
    <property type="nucleotide sequence ID" value="NZ_CP106753.1"/>
</dbReference>
<evidence type="ECO:0000256" key="2">
    <source>
        <dbReference type="ARBA" id="ARBA00004613"/>
    </source>
</evidence>
<evidence type="ECO:0000313" key="6">
    <source>
        <dbReference type="EMBL" id="UXY17019.1"/>
    </source>
</evidence>
<comment type="similarity">
    <text evidence="3">Belongs to the bacterial flagellin family.</text>
</comment>
<dbReference type="Gene3D" id="1.20.1330.10">
    <property type="entry name" value="f41 fragment of flagellin, N-terminal domain"/>
    <property type="match status" value="2"/>
</dbReference>
<keyword evidence="6" id="KW-0966">Cell projection</keyword>
<dbReference type="InterPro" id="IPR013384">
    <property type="entry name" value="Flagell_FlgL"/>
</dbReference>
<gene>
    <name evidence="6" type="primary">flgL</name>
    <name evidence="6" type="ORF">N8I74_08420</name>
</gene>
<evidence type="ECO:0000313" key="7">
    <source>
        <dbReference type="Proteomes" id="UP001061302"/>
    </source>
</evidence>
<dbReference type="SUPFAM" id="SSF64518">
    <property type="entry name" value="Phase 1 flagellin"/>
    <property type="match status" value="1"/>
</dbReference>
<dbReference type="EMBL" id="CP106753">
    <property type="protein sequence ID" value="UXY17019.1"/>
    <property type="molecule type" value="Genomic_DNA"/>
</dbReference>
<keyword evidence="6" id="KW-0969">Cilium</keyword>
<dbReference type="Proteomes" id="UP001061302">
    <property type="component" value="Chromosome"/>
</dbReference>
<dbReference type="InterPro" id="IPR001029">
    <property type="entry name" value="Flagellin_N"/>
</dbReference>
<evidence type="ECO:0000256" key="3">
    <source>
        <dbReference type="ARBA" id="ARBA00005709"/>
    </source>
</evidence>
<evidence type="ECO:0000256" key="1">
    <source>
        <dbReference type="ARBA" id="ARBA00004365"/>
    </source>
</evidence>